<evidence type="ECO:0000313" key="1">
    <source>
        <dbReference type="EMBL" id="KND62563.1"/>
    </source>
</evidence>
<dbReference type="Proteomes" id="UP000037086">
    <property type="component" value="Unassembled WGS sequence"/>
</dbReference>
<dbReference type="EMBL" id="JPSQ01000052">
    <property type="protein sequence ID" value="KND62563.1"/>
    <property type="molecule type" value="Genomic_DNA"/>
</dbReference>
<reference evidence="1 2" key="1">
    <citation type="journal article" date="2015" name="BMC Microbiol.">
        <title>'Candidatus Phytoplasma phoenicium' associated with almond witches'-broom disease: from draft genome to genetic diversity among strain populations.</title>
        <authorList>
            <person name="Quaglino F."/>
            <person name="Kube M."/>
            <person name="Jawhari M."/>
            <person name="Abou-Jawdah Y."/>
            <person name="Siewert C."/>
            <person name="Choueiri E."/>
            <person name="Sobh H."/>
            <person name="Casati P."/>
            <person name="Tedeschi R."/>
            <person name="Molino Lova M."/>
            <person name="Alma A."/>
            <person name="Bianco P.A."/>
        </authorList>
    </citation>
    <scope>NUCLEOTIDE SEQUENCE [LARGE SCALE GENOMIC DNA]</scope>
    <source>
        <strain evidence="1 2">SA213</strain>
    </source>
</reference>
<dbReference type="PATRIC" id="fig|198422.3.peg.237"/>
<name>A0A0L0MJQ6_9MOLU</name>
<proteinExistence type="predicted"/>
<keyword evidence="2" id="KW-1185">Reference proteome</keyword>
<protein>
    <submittedName>
        <fullName evidence="1">Uncharacterized protein</fullName>
    </submittedName>
</protein>
<evidence type="ECO:0000313" key="2">
    <source>
        <dbReference type="Proteomes" id="UP000037086"/>
    </source>
</evidence>
<comment type="caution">
    <text evidence="1">The sequence shown here is derived from an EMBL/GenBank/DDBJ whole genome shotgun (WGS) entry which is preliminary data.</text>
</comment>
<accession>A0A0L0MJQ6</accession>
<dbReference type="AlphaFoldDB" id="A0A0L0MJQ6"/>
<sequence>MKTILQHQHPFLFKKSPDKIKKIINHFPRFWNNQWILSKLNYSTPSQYIQNLR</sequence>
<gene>
    <name evidence="1" type="ORF">AlmWB_02480</name>
</gene>
<organism evidence="1 2">
    <name type="scientific">Candidatus Phytoplasma phoenicium</name>
    <dbReference type="NCBI Taxonomy" id="198422"/>
    <lineage>
        <taxon>Bacteria</taxon>
        <taxon>Bacillati</taxon>
        <taxon>Mycoplasmatota</taxon>
        <taxon>Mollicutes</taxon>
        <taxon>Acholeplasmatales</taxon>
        <taxon>Acholeplasmataceae</taxon>
        <taxon>Candidatus Phytoplasma</taxon>
        <taxon>16SrIX (Pigeon pea witches'-broom group)</taxon>
    </lineage>
</organism>